<dbReference type="PIRSF" id="PIRSF015268">
    <property type="entry name" value="Virulence_RhuM"/>
    <property type="match status" value="1"/>
</dbReference>
<comment type="caution">
    <text evidence="1">The sequence shown here is derived from an EMBL/GenBank/DDBJ whole genome shotgun (WGS) entry which is preliminary data.</text>
</comment>
<dbReference type="Proteomes" id="UP000553756">
    <property type="component" value="Unassembled WGS sequence"/>
</dbReference>
<evidence type="ECO:0000313" key="1">
    <source>
        <dbReference type="EMBL" id="NMN02372.1"/>
    </source>
</evidence>
<proteinExistence type="predicted"/>
<name>A0ABX1SYX7_9BIFI</name>
<dbReference type="InterPro" id="IPR011204">
    <property type="entry name" value="Virulence_RhuM-like"/>
</dbReference>
<gene>
    <name evidence="1" type="ORF">G1C94_0994</name>
</gene>
<evidence type="ECO:0000313" key="2">
    <source>
        <dbReference type="Proteomes" id="UP000553756"/>
    </source>
</evidence>
<dbReference type="RefSeq" id="WP_216656882.1">
    <property type="nucleotide sequence ID" value="NZ_JAAIIJ010000019.1"/>
</dbReference>
<protein>
    <submittedName>
        <fullName evidence="1">Toxin Fic</fullName>
    </submittedName>
</protein>
<dbReference type="Pfam" id="PF13310">
    <property type="entry name" value="Virulence_RhuM"/>
    <property type="match status" value="1"/>
</dbReference>
<accession>A0ABX1SYX7</accession>
<keyword evidence="2" id="KW-1185">Reference proteome</keyword>
<dbReference type="PANTHER" id="PTHR35810">
    <property type="entry name" value="CYTOPLASMIC PROTEIN-RELATED"/>
    <property type="match status" value="1"/>
</dbReference>
<sequence>MDGQFIMYRSDDGHTQIDVRFEGETLWLSQAQMVQLFDSSKASISEHIRHIFDEGELNPEAVVRKFRTTASDGKNYNVSHYNLDLIIAVGYRVRSTRGTQFRQWATRVLHEYLQKGFALNDELLKNGGVSGYWQELLERIRDIRASEKMLYRQVLDLYATSMDYNPRAEESTKFFSMVQNKLHYAASGHTAAEIVFERADAERPNMGLTNFTGTRVQKKDVAVAKNYLSEDELFTLHRLVSAFFDLAELRASSHEPMFMKDWVAELDKFTAVYGKGVLEGAGSVSHRQAQEKAFAEYERYRRKEDHQLTPVDRAYLETIKSLEHGAALRQRGKLE</sequence>
<organism evidence="1 2">
    <name type="scientific">Bifidobacterium panos</name>
    <dbReference type="NCBI Taxonomy" id="2675321"/>
    <lineage>
        <taxon>Bacteria</taxon>
        <taxon>Bacillati</taxon>
        <taxon>Actinomycetota</taxon>
        <taxon>Actinomycetes</taxon>
        <taxon>Bifidobacteriales</taxon>
        <taxon>Bifidobacteriaceae</taxon>
        <taxon>Bifidobacterium</taxon>
    </lineage>
</organism>
<reference evidence="1 2" key="1">
    <citation type="submission" date="2020-02" db="EMBL/GenBank/DDBJ databases">
        <title>Characterization of phylogenetic diversity of novel bifidobacterial species isolated in Czech ZOOs.</title>
        <authorList>
            <person name="Lugli G.A."/>
            <person name="Vera N.B."/>
            <person name="Ventura M."/>
        </authorList>
    </citation>
    <scope>NUCLEOTIDE SEQUENCE [LARGE SCALE GENOMIC DNA]</scope>
    <source>
        <strain evidence="1 2">DSM 109963</strain>
    </source>
</reference>
<dbReference type="PANTHER" id="PTHR35810:SF1">
    <property type="entry name" value="CYTOPLASMIC PROTEIN"/>
    <property type="match status" value="1"/>
</dbReference>
<dbReference type="EMBL" id="JAAIIJ010000019">
    <property type="protein sequence ID" value="NMN02372.1"/>
    <property type="molecule type" value="Genomic_DNA"/>
</dbReference>